<organism evidence="1 2">
    <name type="scientific">Knipowitschia caucasica</name>
    <name type="common">Caucasian dwarf goby</name>
    <name type="synonym">Pomatoschistus caucasicus</name>
    <dbReference type="NCBI Taxonomy" id="637954"/>
    <lineage>
        <taxon>Eukaryota</taxon>
        <taxon>Metazoa</taxon>
        <taxon>Chordata</taxon>
        <taxon>Craniata</taxon>
        <taxon>Vertebrata</taxon>
        <taxon>Euteleostomi</taxon>
        <taxon>Actinopterygii</taxon>
        <taxon>Neopterygii</taxon>
        <taxon>Teleostei</taxon>
        <taxon>Neoteleostei</taxon>
        <taxon>Acanthomorphata</taxon>
        <taxon>Gobiaria</taxon>
        <taxon>Gobiiformes</taxon>
        <taxon>Gobioidei</taxon>
        <taxon>Gobiidae</taxon>
        <taxon>Gobiinae</taxon>
        <taxon>Knipowitschia</taxon>
    </lineage>
</organism>
<dbReference type="EMBL" id="OZ035842">
    <property type="protein sequence ID" value="CAL1594587.1"/>
    <property type="molecule type" value="Genomic_DNA"/>
</dbReference>
<dbReference type="AlphaFoldDB" id="A0AAV2KX41"/>
<keyword evidence="2" id="KW-1185">Reference proteome</keyword>
<gene>
    <name evidence="1" type="ORF">KC01_LOCUS23540</name>
</gene>
<proteinExistence type="predicted"/>
<evidence type="ECO:0000313" key="1">
    <source>
        <dbReference type="EMBL" id="CAL1594587.1"/>
    </source>
</evidence>
<accession>A0AAV2KX41</accession>
<name>A0AAV2KX41_KNICA</name>
<dbReference type="Proteomes" id="UP001497482">
    <property type="component" value="Chromosome 20"/>
</dbReference>
<reference evidence="1 2" key="1">
    <citation type="submission" date="2024-04" db="EMBL/GenBank/DDBJ databases">
        <authorList>
            <person name="Waldvogel A.-M."/>
            <person name="Schoenle A."/>
        </authorList>
    </citation>
    <scope>NUCLEOTIDE SEQUENCE [LARGE SCALE GENOMIC DNA]</scope>
</reference>
<sequence>MHSAPYRPFAEVLLYHTLNQPWTNRGSIEINSSTITAVLLPSYALVMATLRRSLTAPHVIFEWATAVSRCSAANAHYNRKVKSEKQVNRRNAYGSYVGEKQQCFNKMEAAGSNQRGQNRRFLIQT</sequence>
<evidence type="ECO:0000313" key="2">
    <source>
        <dbReference type="Proteomes" id="UP001497482"/>
    </source>
</evidence>
<protein>
    <submittedName>
        <fullName evidence="1">Uncharacterized protein</fullName>
    </submittedName>
</protein>